<name>A0AAE9F7V0_CAEBR</name>
<reference evidence="1 2" key="1">
    <citation type="submission" date="2022-04" db="EMBL/GenBank/DDBJ databases">
        <title>Chromosome-level reference genomes for two strains of Caenorhabditis briggsae: an improved platform for comparative genomics.</title>
        <authorList>
            <person name="Stevens L."/>
            <person name="Andersen E."/>
        </authorList>
    </citation>
    <scope>NUCLEOTIDE SEQUENCE [LARGE SCALE GENOMIC DNA]</scope>
    <source>
        <strain evidence="1">VX34</strain>
        <tissue evidence="1">Whole-organism</tissue>
    </source>
</reference>
<evidence type="ECO:0000313" key="1">
    <source>
        <dbReference type="EMBL" id="UMM40579.1"/>
    </source>
</evidence>
<evidence type="ECO:0000313" key="2">
    <source>
        <dbReference type="Proteomes" id="UP000829354"/>
    </source>
</evidence>
<protein>
    <recommendedName>
        <fullName evidence="3">F-box associated domain-containing protein</fullName>
    </recommendedName>
</protein>
<keyword evidence="2" id="KW-1185">Reference proteome</keyword>
<proteinExistence type="predicted"/>
<dbReference type="AlphaFoldDB" id="A0AAE9F7V0"/>
<dbReference type="EMBL" id="CP092625">
    <property type="protein sequence ID" value="UMM40579.1"/>
    <property type="molecule type" value="Genomic_DNA"/>
</dbReference>
<evidence type="ECO:0008006" key="3">
    <source>
        <dbReference type="Google" id="ProtNLM"/>
    </source>
</evidence>
<sequence>MTRSLIKSTRMVISNSIPVPCEEPVIDRDASQDIGAVGPVSIERVQTSFEDLQPYLGDVVGFPEIGFARKTEMAENKRMSDKNLETVSLPFNCSLNYSRINISTFKRTHPFLRSARYLTELNVELNSDCTKDCILIYNNESSEEKILLHLDVKPRKQETSDRKHISELLVVDLVEHIKGLYEDPRERLIHHMMRTFQFENKKLRCNRKIDESKDEYLLNIMPTFDTVHVSNFGNTNWTLTPDDFKVFCKRVKNIYFLVTLREKNIKFDEAFEFEKLCSHCSSNWLDIENLLARENKMTDLQLTNVTEEDVNKILTQWINGIPSALSAALLFVSNPTSDLVIFKDIAAKKIYEKESSDDTDKKCKYFNIYRKCDGKEATVSLTNGLIALNIF</sequence>
<organism evidence="1 2">
    <name type="scientific">Caenorhabditis briggsae</name>
    <dbReference type="NCBI Taxonomy" id="6238"/>
    <lineage>
        <taxon>Eukaryota</taxon>
        <taxon>Metazoa</taxon>
        <taxon>Ecdysozoa</taxon>
        <taxon>Nematoda</taxon>
        <taxon>Chromadorea</taxon>
        <taxon>Rhabditida</taxon>
        <taxon>Rhabditina</taxon>
        <taxon>Rhabditomorpha</taxon>
        <taxon>Rhabditoidea</taxon>
        <taxon>Rhabditidae</taxon>
        <taxon>Peloderinae</taxon>
        <taxon>Caenorhabditis</taxon>
    </lineage>
</organism>
<gene>
    <name evidence="1" type="ORF">L5515_017149</name>
</gene>
<accession>A0AAE9F7V0</accession>
<dbReference type="Proteomes" id="UP000829354">
    <property type="component" value="Chromosome X"/>
</dbReference>